<gene>
    <name evidence="5" type="ORF">DY262_02415</name>
</gene>
<protein>
    <recommendedName>
        <fullName evidence="2">Outer membrane lipoprotein Blc</fullName>
    </recommendedName>
</protein>
<dbReference type="InterPro" id="IPR012674">
    <property type="entry name" value="Calycin"/>
</dbReference>
<evidence type="ECO:0000256" key="3">
    <source>
        <dbReference type="SAM" id="MobiDB-lite"/>
    </source>
</evidence>
<evidence type="ECO:0000259" key="4">
    <source>
        <dbReference type="Pfam" id="PF08212"/>
    </source>
</evidence>
<dbReference type="Gene3D" id="2.40.128.20">
    <property type="match status" value="1"/>
</dbReference>
<dbReference type="SUPFAM" id="SSF50814">
    <property type="entry name" value="Lipocalins"/>
    <property type="match status" value="1"/>
</dbReference>
<keyword evidence="6" id="KW-1185">Reference proteome</keyword>
<dbReference type="EMBL" id="QVLS01000001">
    <property type="protein sequence ID" value="RFP82697.1"/>
    <property type="molecule type" value="Genomic_DNA"/>
</dbReference>
<dbReference type="InterPro" id="IPR000566">
    <property type="entry name" value="Lipocln_cytosolic_FA-bd_dom"/>
</dbReference>
<dbReference type="PRINTS" id="PR01171">
    <property type="entry name" value="BCTLIPOCALIN"/>
</dbReference>
<comment type="caution">
    <text evidence="5">The sequence shown here is derived from an EMBL/GenBank/DDBJ whole genome shotgun (WGS) entry which is preliminary data.</text>
</comment>
<feature type="chain" id="PRO_5016488443" description="Outer membrane lipoprotein Blc" evidence="2">
    <location>
        <begin position="28"/>
        <end position="212"/>
    </location>
</feature>
<comment type="similarity">
    <text evidence="1 2">Belongs to the calycin superfamily. Lipocalin family.</text>
</comment>
<feature type="signal peptide" evidence="2">
    <location>
        <begin position="1"/>
        <end position="27"/>
    </location>
</feature>
<dbReference type="Proteomes" id="UP000261931">
    <property type="component" value="Unassembled WGS sequence"/>
</dbReference>
<comment type="subunit">
    <text evidence="2">Homodimer.</text>
</comment>
<feature type="region of interest" description="Disordered" evidence="3">
    <location>
        <begin position="185"/>
        <end position="212"/>
    </location>
</feature>
<dbReference type="GO" id="GO:0008289">
    <property type="term" value="F:lipid binding"/>
    <property type="evidence" value="ECO:0007669"/>
    <property type="project" value="UniProtKB-UniRule"/>
</dbReference>
<dbReference type="RefSeq" id="WP_116957370.1">
    <property type="nucleotide sequence ID" value="NZ_QVLS01000001.1"/>
</dbReference>
<name>A0A372EPY1_9BURK</name>
<keyword evidence="2" id="KW-0446">Lipid-binding</keyword>
<dbReference type="InterPro" id="IPR022271">
    <property type="entry name" value="Lipocalin_ApoD"/>
</dbReference>
<dbReference type="CDD" id="cd19438">
    <property type="entry name" value="lipocalin_Blc-like"/>
    <property type="match status" value="1"/>
</dbReference>
<keyword evidence="2" id="KW-0449">Lipoprotein</keyword>
<dbReference type="GO" id="GO:0009279">
    <property type="term" value="C:cell outer membrane"/>
    <property type="evidence" value="ECO:0007669"/>
    <property type="project" value="UniProtKB-SubCell"/>
</dbReference>
<dbReference type="Pfam" id="PF08212">
    <property type="entry name" value="Lipocalin_2"/>
    <property type="match status" value="1"/>
</dbReference>
<comment type="function">
    <text evidence="2">Involved in the storage or transport of lipids necessary for membrane maintenance under stressful conditions. Displays a binding preference for lysophospholipids.</text>
</comment>
<keyword evidence="2" id="KW-0732">Signal</keyword>
<dbReference type="PANTHER" id="PTHR10612">
    <property type="entry name" value="APOLIPOPROTEIN D"/>
    <property type="match status" value="1"/>
</dbReference>
<dbReference type="AlphaFoldDB" id="A0A372EPY1"/>
<keyword evidence="2" id="KW-0472">Membrane</keyword>
<evidence type="ECO:0000313" key="6">
    <source>
        <dbReference type="Proteomes" id="UP000261931"/>
    </source>
</evidence>
<evidence type="ECO:0000256" key="1">
    <source>
        <dbReference type="ARBA" id="ARBA00006889"/>
    </source>
</evidence>
<evidence type="ECO:0000313" key="5">
    <source>
        <dbReference type="EMBL" id="RFP82697.1"/>
    </source>
</evidence>
<dbReference type="PROSITE" id="PS51257">
    <property type="entry name" value="PROKAR_LIPOPROTEIN"/>
    <property type="match status" value="1"/>
</dbReference>
<comment type="subcellular location">
    <subcellularLocation>
        <location evidence="2">Cell outer membrane</location>
    </subcellularLocation>
</comment>
<evidence type="ECO:0000256" key="2">
    <source>
        <dbReference type="PIRNR" id="PIRNR036893"/>
    </source>
</evidence>
<dbReference type="InterPro" id="IPR047202">
    <property type="entry name" value="Lipocalin_Blc-like_dom"/>
</dbReference>
<feature type="domain" description="Lipocalin/cytosolic fatty-acid binding" evidence="4">
    <location>
        <begin position="46"/>
        <end position="187"/>
    </location>
</feature>
<organism evidence="5 6">
    <name type="scientific">Hydrogenophaga borbori</name>
    <dbReference type="NCBI Taxonomy" id="2294117"/>
    <lineage>
        <taxon>Bacteria</taxon>
        <taxon>Pseudomonadati</taxon>
        <taxon>Pseudomonadota</taxon>
        <taxon>Betaproteobacteria</taxon>
        <taxon>Burkholderiales</taxon>
        <taxon>Comamonadaceae</taxon>
        <taxon>Hydrogenophaga</taxon>
    </lineage>
</organism>
<dbReference type="GO" id="GO:0006950">
    <property type="term" value="P:response to stress"/>
    <property type="evidence" value="ECO:0007669"/>
    <property type="project" value="UniProtKB-ARBA"/>
</dbReference>
<dbReference type="PIRSF" id="PIRSF036893">
    <property type="entry name" value="Lipocalin_ApoD"/>
    <property type="match status" value="1"/>
</dbReference>
<dbReference type="PROSITE" id="PS00213">
    <property type="entry name" value="LIPOCALIN"/>
    <property type="match status" value="1"/>
</dbReference>
<accession>A0A372EPY1</accession>
<dbReference type="InterPro" id="IPR002446">
    <property type="entry name" value="Lipocalin_bac"/>
</dbReference>
<keyword evidence="2" id="KW-0998">Cell outer membrane</keyword>
<reference evidence="5 6" key="1">
    <citation type="submission" date="2018-08" db="EMBL/GenBank/DDBJ databases">
        <title>Hydrogenophaga sp. LA-38 isolated from sludge.</title>
        <authorList>
            <person name="Im W.-T."/>
        </authorList>
    </citation>
    <scope>NUCLEOTIDE SEQUENCE [LARGE SCALE GENOMIC DNA]</scope>
    <source>
        <strain evidence="5 6">LA-38</strain>
    </source>
</reference>
<dbReference type="InterPro" id="IPR022272">
    <property type="entry name" value="Lipocalin_CS"/>
</dbReference>
<dbReference type="PANTHER" id="PTHR10612:SF34">
    <property type="entry name" value="APOLIPOPROTEIN D"/>
    <property type="match status" value="1"/>
</dbReference>
<proteinExistence type="inferred from homology"/>
<sequence>MDKNPTHPRWRLRAALACAAAALAACASRGGPPAARMPSIPTAGQVDLARFMGDWYVIAHVPTWPERAAFNAVETYALREDGRIATRFRYRHGGFDAPVSTMHPVGTVRPGTGNAVWDMQFLWPFQAEYVIAELSPDGQRTLIARSDRDYAWLMARTPQIAPQDHEQAMARLQALGYDLKKVRRVPQRWPESGPDAAPQPPAHEAPAREPAR</sequence>